<evidence type="ECO:0000256" key="1">
    <source>
        <dbReference type="SAM" id="MobiDB-lite"/>
    </source>
</evidence>
<feature type="region of interest" description="Disordered" evidence="1">
    <location>
        <begin position="1"/>
        <end position="46"/>
    </location>
</feature>
<protein>
    <submittedName>
        <fullName evidence="2">STM4015 family protein</fullName>
    </submittedName>
</protein>
<dbReference type="InterPro" id="IPR001611">
    <property type="entry name" value="Leu-rich_rpt"/>
</dbReference>
<organism evidence="2 3">
    <name type="scientific">Nocardia aurea</name>
    <dbReference type="NCBI Taxonomy" id="2144174"/>
    <lineage>
        <taxon>Bacteria</taxon>
        <taxon>Bacillati</taxon>
        <taxon>Actinomycetota</taxon>
        <taxon>Actinomycetes</taxon>
        <taxon>Mycobacteriales</taxon>
        <taxon>Nocardiaceae</taxon>
        <taxon>Nocardia</taxon>
    </lineage>
</organism>
<evidence type="ECO:0000313" key="3">
    <source>
        <dbReference type="Proteomes" id="UP001551695"/>
    </source>
</evidence>
<sequence length="337" mass="36876">MSIGDHMKEFGGLPAFAFPEPEKKKKDGKKKDGKKKGDEKAGKKNLPAARSVAWRLGVSSWDSKETWEECFARFLDAVDTTQVEALIVGQWTESYDNGPESVIEALIAAKDRLPALRSLFLADIVMEENEISWIKQGRITPLLETFAELEEFGVRGGQDLEFPPTRHERLRKLTFESGGLPAEAVRGIGASDFPELTHLDLWLGTSEYGGDAVVEDLAPILTGTRLPKLTHLALRNSEIQDEIATALSAAPVVARLESLDVSMGVLSDDGAAALLTGQPLSHLKSLDMHHNYLTDAMRERVRAALEPAGVALSLDADDAEQDDEEDGTVWRFVAVGE</sequence>
<reference evidence="2 3" key="1">
    <citation type="submission" date="2024-06" db="EMBL/GenBank/DDBJ databases">
        <title>The Natural Products Discovery Center: Release of the First 8490 Sequenced Strains for Exploring Actinobacteria Biosynthetic Diversity.</title>
        <authorList>
            <person name="Kalkreuter E."/>
            <person name="Kautsar S.A."/>
            <person name="Yang D."/>
            <person name="Bader C.D."/>
            <person name="Teijaro C.N."/>
            <person name="Fluegel L."/>
            <person name="Davis C.M."/>
            <person name="Simpson J.R."/>
            <person name="Lauterbach L."/>
            <person name="Steele A.D."/>
            <person name="Gui C."/>
            <person name="Meng S."/>
            <person name="Li G."/>
            <person name="Viehrig K."/>
            <person name="Ye F."/>
            <person name="Su P."/>
            <person name="Kiefer A.F."/>
            <person name="Nichols A."/>
            <person name="Cepeda A.J."/>
            <person name="Yan W."/>
            <person name="Fan B."/>
            <person name="Jiang Y."/>
            <person name="Adhikari A."/>
            <person name="Zheng C.-J."/>
            <person name="Schuster L."/>
            <person name="Cowan T.M."/>
            <person name="Smanski M.J."/>
            <person name="Chevrette M.G."/>
            <person name="De Carvalho L.P.S."/>
            <person name="Shen B."/>
        </authorList>
    </citation>
    <scope>NUCLEOTIDE SEQUENCE [LARGE SCALE GENOMIC DNA]</scope>
    <source>
        <strain evidence="2 3">NPDC050403</strain>
    </source>
</reference>
<gene>
    <name evidence="2" type="ORF">AB0I48_16890</name>
</gene>
<accession>A0ABV3FUY2</accession>
<dbReference type="EMBL" id="JBFAKC010000006">
    <property type="protein sequence ID" value="MEV0709239.1"/>
    <property type="molecule type" value="Genomic_DNA"/>
</dbReference>
<dbReference type="SUPFAM" id="SSF52047">
    <property type="entry name" value="RNI-like"/>
    <property type="match status" value="1"/>
</dbReference>
<dbReference type="NCBIfam" id="NF038076">
    <property type="entry name" value="fam_STM4015"/>
    <property type="match status" value="1"/>
</dbReference>
<dbReference type="InterPro" id="IPR047722">
    <property type="entry name" value="STM4015-like"/>
</dbReference>
<comment type="caution">
    <text evidence="2">The sequence shown here is derived from an EMBL/GenBank/DDBJ whole genome shotgun (WGS) entry which is preliminary data.</text>
</comment>
<dbReference type="RefSeq" id="WP_355083141.1">
    <property type="nucleotide sequence ID" value="NZ_JBEXKW010000001.1"/>
</dbReference>
<dbReference type="Pfam" id="PF13516">
    <property type="entry name" value="LRR_6"/>
    <property type="match status" value="2"/>
</dbReference>
<dbReference type="InterPro" id="IPR032675">
    <property type="entry name" value="LRR_dom_sf"/>
</dbReference>
<keyword evidence="3" id="KW-1185">Reference proteome</keyword>
<dbReference type="Gene3D" id="3.80.10.10">
    <property type="entry name" value="Ribonuclease Inhibitor"/>
    <property type="match status" value="1"/>
</dbReference>
<name>A0ABV3FUY2_9NOCA</name>
<dbReference type="Proteomes" id="UP001551695">
    <property type="component" value="Unassembled WGS sequence"/>
</dbReference>
<proteinExistence type="predicted"/>
<evidence type="ECO:0000313" key="2">
    <source>
        <dbReference type="EMBL" id="MEV0709239.1"/>
    </source>
</evidence>